<dbReference type="FunFam" id="3.40.50.720:FF:000007">
    <property type="entry name" value="6-phosphogluconate dehydrogenase, decarboxylating"/>
    <property type="match status" value="1"/>
</dbReference>
<evidence type="ECO:0000256" key="9">
    <source>
        <dbReference type="ARBA" id="ARBA00023064"/>
    </source>
</evidence>
<evidence type="ECO:0000256" key="4">
    <source>
        <dbReference type="ARBA" id="ARBA00011738"/>
    </source>
</evidence>
<keyword evidence="19" id="KW-1185">Reference proteome</keyword>
<evidence type="ECO:0000256" key="5">
    <source>
        <dbReference type="ARBA" id="ARBA00013011"/>
    </source>
</evidence>
<dbReference type="InterPro" id="IPR013328">
    <property type="entry name" value="6PGD_dom2"/>
</dbReference>
<feature type="binding site" description="in other chain" evidence="14">
    <location>
        <position position="190"/>
    </location>
    <ligand>
        <name>substrate</name>
        <note>ligand shared between dimeric partners</note>
    </ligand>
</feature>
<evidence type="ECO:0000256" key="1">
    <source>
        <dbReference type="ARBA" id="ARBA00002526"/>
    </source>
</evidence>
<dbReference type="NCBIfam" id="TIGR00873">
    <property type="entry name" value="gnd"/>
    <property type="match status" value="1"/>
</dbReference>
<dbReference type="AlphaFoldDB" id="A0A9K3CRJ1"/>
<dbReference type="InterPro" id="IPR008927">
    <property type="entry name" value="6-PGluconate_DH-like_C_sf"/>
</dbReference>
<comment type="catalytic activity">
    <reaction evidence="11 12 16">
        <text>6-phospho-D-gluconate + NADP(+) = D-ribulose 5-phosphate + CO2 + NADPH</text>
        <dbReference type="Rhea" id="RHEA:10116"/>
        <dbReference type="ChEBI" id="CHEBI:16526"/>
        <dbReference type="ChEBI" id="CHEBI:57783"/>
        <dbReference type="ChEBI" id="CHEBI:58121"/>
        <dbReference type="ChEBI" id="CHEBI:58349"/>
        <dbReference type="ChEBI" id="CHEBI:58759"/>
        <dbReference type="EC" id="1.1.1.44"/>
    </reaction>
</comment>
<dbReference type="OrthoDB" id="434986at2759"/>
<comment type="subunit">
    <text evidence="4 12">Homodimer.</text>
</comment>
<comment type="similarity">
    <text evidence="3 12 16">Belongs to the 6-phosphogluconate dehydrogenase family.</text>
</comment>
<organism evidence="18 19">
    <name type="scientific">Kipferlia bialata</name>
    <dbReference type="NCBI Taxonomy" id="797122"/>
    <lineage>
        <taxon>Eukaryota</taxon>
        <taxon>Metamonada</taxon>
        <taxon>Carpediemonas-like organisms</taxon>
        <taxon>Kipferlia</taxon>
    </lineage>
</organism>
<dbReference type="EC" id="1.1.1.44" evidence="5 12"/>
<comment type="caution">
    <text evidence="18">The sequence shown here is derived from an EMBL/GenBank/DDBJ whole genome shotgun (WGS) entry which is preliminary data.</text>
</comment>
<dbReference type="PANTHER" id="PTHR11811">
    <property type="entry name" value="6-PHOSPHOGLUCONATE DEHYDROGENASE"/>
    <property type="match status" value="1"/>
</dbReference>
<comment type="pathway">
    <text evidence="2 12 16">Carbohydrate degradation; pentose phosphate pathway; D-ribulose 5-phosphate from D-glucose 6-phosphate (oxidative stage): step 3/3.</text>
</comment>
<dbReference type="PIRSF" id="PIRSF000109">
    <property type="entry name" value="6PGD"/>
    <property type="match status" value="1"/>
</dbReference>
<dbReference type="InterPro" id="IPR036291">
    <property type="entry name" value="NAD(P)-bd_dom_sf"/>
</dbReference>
<evidence type="ECO:0000256" key="3">
    <source>
        <dbReference type="ARBA" id="ARBA00008419"/>
    </source>
</evidence>
<evidence type="ECO:0000256" key="12">
    <source>
        <dbReference type="PIRNR" id="PIRNR000109"/>
    </source>
</evidence>
<evidence type="ECO:0000256" key="15">
    <source>
        <dbReference type="PIRSR" id="PIRSR000109-3"/>
    </source>
</evidence>
<dbReference type="PRINTS" id="PR00076">
    <property type="entry name" value="6PGDHDRGNASE"/>
</dbReference>
<feature type="binding site" evidence="15">
    <location>
        <position position="101"/>
    </location>
    <ligand>
        <name>NADP(+)</name>
        <dbReference type="ChEBI" id="CHEBI:58349"/>
    </ligand>
</feature>
<feature type="binding site" evidence="14">
    <location>
        <position position="444"/>
    </location>
    <ligand>
        <name>substrate</name>
        <note>ligand shared between dimeric partners</note>
    </ligand>
</feature>
<evidence type="ECO:0000256" key="2">
    <source>
        <dbReference type="ARBA" id="ARBA00004874"/>
    </source>
</evidence>
<evidence type="ECO:0000256" key="6">
    <source>
        <dbReference type="ARBA" id="ARBA00018193"/>
    </source>
</evidence>
<dbReference type="EMBL" id="BDIP01000316">
    <property type="protein sequence ID" value="GIQ81142.1"/>
    <property type="molecule type" value="Genomic_DNA"/>
</dbReference>
<evidence type="ECO:0000256" key="13">
    <source>
        <dbReference type="PIRSR" id="PIRSR000109-1"/>
    </source>
</evidence>
<feature type="active site" description="Proton acceptor" evidence="13">
    <location>
        <position position="182"/>
    </location>
</feature>
<dbReference type="InterPro" id="IPR006113">
    <property type="entry name" value="6PGDH_Gnd/GntZ"/>
</dbReference>
<feature type="binding site" evidence="15">
    <location>
        <begin position="32"/>
        <end position="34"/>
    </location>
    <ligand>
        <name>NADP(+)</name>
        <dbReference type="ChEBI" id="CHEBI:58349"/>
    </ligand>
</feature>
<reference evidence="18 19" key="1">
    <citation type="journal article" date="2018" name="PLoS ONE">
        <title>The draft genome of Kipferlia bialata reveals reductive genome evolution in fornicate parasites.</title>
        <authorList>
            <person name="Tanifuji G."/>
            <person name="Takabayashi S."/>
            <person name="Kume K."/>
            <person name="Takagi M."/>
            <person name="Nakayama T."/>
            <person name="Kamikawa R."/>
            <person name="Inagaki Y."/>
            <person name="Hashimoto T."/>
        </authorList>
    </citation>
    <scope>NUCLEOTIDE SEQUENCE [LARGE SCALE GENOMIC DNA]</scope>
    <source>
        <strain evidence="18">NY0173</strain>
    </source>
</reference>
<dbReference type="InterPro" id="IPR006183">
    <property type="entry name" value="Pgluconate_DH"/>
</dbReference>
<keyword evidence="9 16" id="KW-0311">Gluconate utilization</keyword>
<feature type="binding site" description="in other chain" evidence="14">
    <location>
        <begin position="127"/>
        <end position="129"/>
    </location>
    <ligand>
        <name>substrate</name>
        <note>ligand shared between dimeric partners</note>
    </ligand>
</feature>
<feature type="binding site" evidence="14">
    <location>
        <position position="450"/>
    </location>
    <ligand>
        <name>substrate</name>
        <note>ligand shared between dimeric partners</note>
    </ligand>
</feature>
<feature type="binding site" description="in other chain" evidence="14">
    <location>
        <position position="101"/>
    </location>
    <ligand>
        <name>substrate</name>
        <note>ligand shared between dimeric partners</note>
    </ligand>
</feature>
<feature type="binding site" evidence="15">
    <location>
        <begin position="9"/>
        <end position="14"/>
    </location>
    <ligand>
        <name>NADP(+)</name>
        <dbReference type="ChEBI" id="CHEBI:58349"/>
    </ligand>
</feature>
<dbReference type="GO" id="GO:0050661">
    <property type="term" value="F:NADP binding"/>
    <property type="evidence" value="ECO:0007669"/>
    <property type="project" value="InterPro"/>
</dbReference>
<dbReference type="InterPro" id="IPR006114">
    <property type="entry name" value="6PGDH_C"/>
</dbReference>
<dbReference type="InterPro" id="IPR006115">
    <property type="entry name" value="6PGDH_NADP-bd"/>
</dbReference>
<dbReference type="GO" id="GO:0019521">
    <property type="term" value="P:D-gluconate metabolic process"/>
    <property type="evidence" value="ECO:0007669"/>
    <property type="project" value="UniProtKB-KW"/>
</dbReference>
<evidence type="ECO:0000256" key="10">
    <source>
        <dbReference type="ARBA" id="ARBA00023126"/>
    </source>
</evidence>
<dbReference type="Gene3D" id="1.10.1040.10">
    <property type="entry name" value="N-(1-d-carboxylethyl)-l-norvaline Dehydrogenase, domain 2"/>
    <property type="match status" value="1"/>
</dbReference>
<gene>
    <name evidence="18" type="ORF">KIPB_002051</name>
</gene>
<protein>
    <recommendedName>
        <fullName evidence="6 12">6-phosphogluconate dehydrogenase, decarboxylating</fullName>
        <ecNumber evidence="5 12">1.1.1.44</ecNumber>
    </recommendedName>
</protein>
<dbReference type="Gene3D" id="1.20.5.320">
    <property type="entry name" value="6-Phosphogluconate Dehydrogenase, domain 3"/>
    <property type="match status" value="1"/>
</dbReference>
<accession>A0A9K3CRJ1</accession>
<feature type="binding site" evidence="15">
    <location>
        <begin position="73"/>
        <end position="75"/>
    </location>
    <ligand>
        <name>NADP(+)</name>
        <dbReference type="ChEBI" id="CHEBI:58349"/>
    </ligand>
</feature>
<keyword evidence="10 12" id="KW-0570">Pentose shunt</keyword>
<name>A0A9K3CRJ1_9EUKA</name>
<dbReference type="Proteomes" id="UP000265618">
    <property type="component" value="Unassembled WGS sequence"/>
</dbReference>
<dbReference type="NCBIfam" id="NF006765">
    <property type="entry name" value="PRK09287.1"/>
    <property type="match status" value="1"/>
</dbReference>
<sequence>MTSDVGLIGLAVMGQNLALNMESRGNTVSVFNRTTSKTMDFVERHPGNNLKACRTLEEFVDSIKSPRRIMLMVQAGRAVDAVVGQLVPLLDEGDTIMDGGNTYYEDTEKRAASLVDSGIHYMGVGVSGGELGARFGPSLMPGGPPAAWAMVKDLLESIAAKAPDGEPCVALLGPGGAGNAVKTVHNGCEYGVMQLIAETYHSIRRILGISTNEIGHIFESWQNTELSSYLVEITAIVLGHSDEDGEPLVERILDQAGAKGTGKWTVEMALSIGAPVPTIGAAVDARNISSTKEERVAASTVLDAGLLPSTADEESYVTTMQEALYCAILITYAQALSLLDKLSAERNYNLDLAAVASLWRAGCIIRAGFLDDISKALQEQPDKSNLLLCEPFRTEVANRLPSLRKVVIAATQHGIPVPAFTSALQYYDAYRTATLPANIIQGLRDCFGAHTYKRTDRPGSFHTEWITE</sequence>
<feature type="active site" description="Proton donor" evidence="13">
    <location>
        <position position="189"/>
    </location>
</feature>
<evidence type="ECO:0000313" key="18">
    <source>
        <dbReference type="EMBL" id="GIQ81142.1"/>
    </source>
</evidence>
<evidence type="ECO:0000256" key="16">
    <source>
        <dbReference type="RuleBase" id="RU000485"/>
    </source>
</evidence>
<feature type="binding site" description="in other chain" evidence="14">
    <location>
        <position position="286"/>
    </location>
    <ligand>
        <name>substrate</name>
        <note>ligand shared between dimeric partners</note>
    </ligand>
</feature>
<keyword evidence="8 12" id="KW-0560">Oxidoreductase</keyword>
<dbReference type="SUPFAM" id="SSF48179">
    <property type="entry name" value="6-phosphogluconate dehydrogenase C-terminal domain-like"/>
    <property type="match status" value="1"/>
</dbReference>
<evidence type="ECO:0000256" key="11">
    <source>
        <dbReference type="ARBA" id="ARBA00048640"/>
    </source>
</evidence>
<dbReference type="GO" id="GO:0006098">
    <property type="term" value="P:pentose-phosphate shunt"/>
    <property type="evidence" value="ECO:0007669"/>
    <property type="project" value="UniProtKB-KW"/>
</dbReference>
<dbReference type="SUPFAM" id="SSF51735">
    <property type="entry name" value="NAD(P)-binding Rossmann-fold domains"/>
    <property type="match status" value="1"/>
</dbReference>
<evidence type="ECO:0000256" key="14">
    <source>
        <dbReference type="PIRSR" id="PIRSR000109-2"/>
    </source>
</evidence>
<dbReference type="Pfam" id="PF00393">
    <property type="entry name" value="6PGD"/>
    <property type="match status" value="1"/>
</dbReference>
<dbReference type="GO" id="GO:0004616">
    <property type="term" value="F:phosphogluconate dehydrogenase (decarboxylating) activity"/>
    <property type="evidence" value="ECO:0007669"/>
    <property type="project" value="UniProtKB-EC"/>
</dbReference>
<feature type="binding site" description="in other chain" evidence="14">
    <location>
        <begin position="185"/>
        <end position="186"/>
    </location>
    <ligand>
        <name>substrate</name>
        <note>ligand shared between dimeric partners</note>
    </ligand>
</feature>
<feature type="binding site" description="in other chain" evidence="14">
    <location>
        <position position="259"/>
    </location>
    <ligand>
        <name>substrate</name>
        <note>ligand shared between dimeric partners</note>
    </ligand>
</feature>
<evidence type="ECO:0000313" key="19">
    <source>
        <dbReference type="Proteomes" id="UP000265618"/>
    </source>
</evidence>
<evidence type="ECO:0000256" key="8">
    <source>
        <dbReference type="ARBA" id="ARBA00023002"/>
    </source>
</evidence>
<dbReference type="Gene3D" id="3.40.50.720">
    <property type="entry name" value="NAD(P)-binding Rossmann-like Domain"/>
    <property type="match status" value="1"/>
</dbReference>
<dbReference type="Pfam" id="PF03446">
    <property type="entry name" value="NAD_binding_2"/>
    <property type="match status" value="1"/>
</dbReference>
<proteinExistence type="inferred from homology"/>
<evidence type="ECO:0000256" key="7">
    <source>
        <dbReference type="ARBA" id="ARBA00022857"/>
    </source>
</evidence>
<dbReference type="SMART" id="SM01350">
    <property type="entry name" value="6PGD"/>
    <property type="match status" value="1"/>
</dbReference>
<feature type="domain" description="6-phosphogluconate dehydrogenase C-terminal" evidence="17">
    <location>
        <begin position="178"/>
        <end position="466"/>
    </location>
</feature>
<dbReference type="FunFam" id="1.10.1040.10:FF:000032">
    <property type="entry name" value="6-phosphogluconate dehydrogenase, decarboxylating"/>
    <property type="match status" value="1"/>
</dbReference>
<comment type="function">
    <text evidence="1 12">Catalyzes the oxidative decarboxylation of 6-phosphogluconate to ribulose 5-phosphate and CO(2), with concomitant reduction of NADP to NADPH.</text>
</comment>
<keyword evidence="7 12" id="KW-0521">NADP</keyword>
<evidence type="ECO:0000259" key="17">
    <source>
        <dbReference type="SMART" id="SM01350"/>
    </source>
</evidence>